<dbReference type="InterPro" id="IPR006905">
    <property type="entry name" value="Flavin_halogenase"/>
</dbReference>
<evidence type="ECO:0000256" key="1">
    <source>
        <dbReference type="PIRSR" id="PIRSR011396-1"/>
    </source>
</evidence>
<feature type="binding site" evidence="2">
    <location>
        <begin position="12"/>
        <end position="15"/>
    </location>
    <ligand>
        <name>FAD</name>
        <dbReference type="ChEBI" id="CHEBI:57692"/>
    </ligand>
</feature>
<dbReference type="RefSeq" id="WP_135206920.1">
    <property type="nucleotide sequence ID" value="NZ_SPVF01000122.1"/>
</dbReference>
<feature type="binding site" evidence="2">
    <location>
        <position position="81"/>
    </location>
    <ligand>
        <name>7-chloro-L-tryptophan</name>
        <dbReference type="ChEBI" id="CHEBI:58713"/>
    </ligand>
</feature>
<dbReference type="PROSITE" id="PS51257">
    <property type="entry name" value="PROKAR_LIPOPROTEIN"/>
    <property type="match status" value="1"/>
</dbReference>
<dbReference type="InterPro" id="IPR050816">
    <property type="entry name" value="Flavin-dep_Halogenase_NPB"/>
</dbReference>
<proteinExistence type="predicted"/>
<evidence type="ECO:0000313" key="3">
    <source>
        <dbReference type="EMBL" id="TFW21256.1"/>
    </source>
</evidence>
<reference evidence="3 4" key="1">
    <citation type="submission" date="2019-03" db="EMBL/GenBank/DDBJ databases">
        <title>Draft Genome Sequence of Massilia arenosa sp. nov., a Novel Massilia Species Isolated from a Sandy-loam Maize Soil.</title>
        <authorList>
            <person name="Raths R."/>
            <person name="Peta V."/>
            <person name="Bucking H."/>
        </authorList>
    </citation>
    <scope>NUCLEOTIDE SEQUENCE [LARGE SCALE GENOMIC DNA]</scope>
    <source>
        <strain evidence="3 4">MC02</strain>
    </source>
</reference>
<dbReference type="Proteomes" id="UP000298438">
    <property type="component" value="Unassembled WGS sequence"/>
</dbReference>
<organism evidence="3 4">
    <name type="scientific">Zemynaea arenosa</name>
    <dbReference type="NCBI Taxonomy" id="2561931"/>
    <lineage>
        <taxon>Bacteria</taxon>
        <taxon>Pseudomonadati</taxon>
        <taxon>Pseudomonadota</taxon>
        <taxon>Betaproteobacteria</taxon>
        <taxon>Burkholderiales</taxon>
        <taxon>Oxalobacteraceae</taxon>
        <taxon>Telluria group</taxon>
        <taxon>Zemynaea</taxon>
    </lineage>
</organism>
<keyword evidence="4" id="KW-1185">Reference proteome</keyword>
<dbReference type="EMBL" id="SPVF01000122">
    <property type="protein sequence ID" value="TFW21256.1"/>
    <property type="molecule type" value="Genomic_DNA"/>
</dbReference>
<dbReference type="Pfam" id="PF04820">
    <property type="entry name" value="Trp_halogenase"/>
    <property type="match status" value="1"/>
</dbReference>
<dbReference type="GO" id="GO:0004497">
    <property type="term" value="F:monooxygenase activity"/>
    <property type="evidence" value="ECO:0007669"/>
    <property type="project" value="InterPro"/>
</dbReference>
<sequence length="513" mass="56651">MTAVRSVLIVGGGTAGWLTACFLAKRLGAHAADGVRITLVESPEVGPIGVGEGTFPSIKGTLAAIGIDEAHFIRECSATFKQGVSFRHWVREPGQPGADHYFHPFSHPSQRDGLPELLPYWLRGAAGEGVAFAQAVTLQKAIADASRGPKRLGDRDFVGPMNYAYHFDAGQFAQLLATHGKSLGVEHVLGHVERVDTDGQDMIAAVHTREHGVLKADLYVDCTGFRSRLIGEALGSPWRSLSDVLFVDRALAVQVPYAAADTPIPSYTISTAHEAGWTWDIGLQQRRGIGYVYSSRHTSDARAEEVLRRYVGSAMDGKEPRQLVLNVGYRDTQWVGNCVAVGLSSGFLEPLESSGIGLIETAAYLLGYLFPFGGEFAPAARLFNDLMRQRYERIVNFIKLHYCLTQRGSAFWRDNADPGSIPLPLQDQLAMWRSRPPTRLDFVTDLEMYPPSSWQYVLYGMEFATRLHPSAAPLDQWDDVRREFATLAQVARRAVADLPDHRRLVEHYLSRSS</sequence>
<dbReference type="SUPFAM" id="SSF51905">
    <property type="entry name" value="FAD/NAD(P)-binding domain"/>
    <property type="match status" value="1"/>
</dbReference>
<dbReference type="AlphaFoldDB" id="A0A4Y9SHR2"/>
<dbReference type="Gene3D" id="3.50.50.60">
    <property type="entry name" value="FAD/NAD(P)-binding domain"/>
    <property type="match status" value="1"/>
</dbReference>
<dbReference type="InterPro" id="IPR036188">
    <property type="entry name" value="FAD/NAD-bd_sf"/>
</dbReference>
<feature type="binding site" evidence="2">
    <location>
        <position position="352"/>
    </location>
    <ligand>
        <name>L-tryptophan</name>
        <dbReference type="ChEBI" id="CHEBI:57912"/>
    </ligand>
</feature>
<dbReference type="InterPro" id="IPR033856">
    <property type="entry name" value="Trp_halogen"/>
</dbReference>
<dbReference type="OrthoDB" id="8868802at2"/>
<feature type="binding site" evidence="2">
    <location>
        <position position="356"/>
    </location>
    <ligand>
        <name>FAD</name>
        <dbReference type="ChEBI" id="CHEBI:57692"/>
    </ligand>
</feature>
<feature type="binding site" evidence="2">
    <location>
        <position position="343"/>
    </location>
    <ligand>
        <name>FAD</name>
        <dbReference type="ChEBI" id="CHEBI:57692"/>
    </ligand>
</feature>
<evidence type="ECO:0000256" key="2">
    <source>
        <dbReference type="PIRSR" id="PIRSR011396-2"/>
    </source>
</evidence>
<accession>A0A4Y9SHR2</accession>
<feature type="active site" evidence="1">
    <location>
        <position position="81"/>
    </location>
</feature>
<protein>
    <submittedName>
        <fullName evidence="3">Tryptophan 7-halogenase</fullName>
    </submittedName>
</protein>
<feature type="binding site" evidence="2">
    <location>
        <position position="192"/>
    </location>
    <ligand>
        <name>FAD</name>
        <dbReference type="ChEBI" id="CHEBI:57692"/>
    </ligand>
</feature>
<name>A0A4Y9SHR2_9BURK</name>
<gene>
    <name evidence="3" type="ORF">E4L96_09210</name>
</gene>
<dbReference type="PIRSF" id="PIRSF011396">
    <property type="entry name" value="Trp_halogenase"/>
    <property type="match status" value="1"/>
</dbReference>
<dbReference type="PANTHER" id="PTHR43747:SF4">
    <property type="entry name" value="FLAVIN-DEPENDENT TRYPTOPHAN HALOGENASE"/>
    <property type="match status" value="1"/>
</dbReference>
<comment type="caution">
    <text evidence="3">The sequence shown here is derived from an EMBL/GenBank/DDBJ whole genome shotgun (WGS) entry which is preliminary data.</text>
</comment>
<dbReference type="PANTHER" id="PTHR43747">
    <property type="entry name" value="FAD-BINDING PROTEIN"/>
    <property type="match status" value="1"/>
</dbReference>
<evidence type="ECO:0000313" key="4">
    <source>
        <dbReference type="Proteomes" id="UP000298438"/>
    </source>
</evidence>
<keyword evidence="2" id="KW-0547">Nucleotide-binding</keyword>
<dbReference type="GO" id="GO:0000166">
    <property type="term" value="F:nucleotide binding"/>
    <property type="evidence" value="ECO:0007669"/>
    <property type="project" value="UniProtKB-KW"/>
</dbReference>
<keyword evidence="2" id="KW-0274">FAD</keyword>
<keyword evidence="2" id="KW-0285">Flavoprotein</keyword>